<feature type="signal peptide" evidence="1">
    <location>
        <begin position="1"/>
        <end position="19"/>
    </location>
</feature>
<keyword evidence="1" id="KW-0732">Signal</keyword>
<dbReference type="OrthoDB" id="665720at2"/>
<proteinExistence type="predicted"/>
<evidence type="ECO:0000259" key="2">
    <source>
        <dbReference type="Pfam" id="PF19783"/>
    </source>
</evidence>
<dbReference type="Proteomes" id="UP000287527">
    <property type="component" value="Unassembled WGS sequence"/>
</dbReference>
<gene>
    <name evidence="3" type="ORF">EPI11_04545</name>
</gene>
<reference evidence="3 4" key="1">
    <citation type="submission" date="2019-01" db="EMBL/GenBank/DDBJ databases">
        <title>Flavobacterium sp. nov.,isolated from freshwater.</title>
        <authorList>
            <person name="Zhang R."/>
            <person name="Du Z.-J."/>
        </authorList>
    </citation>
    <scope>NUCLEOTIDE SEQUENCE [LARGE SCALE GENOMIC DNA]</scope>
    <source>
        <strain evidence="3 4">1E403</strain>
    </source>
</reference>
<dbReference type="RefSeq" id="WP_128388765.1">
    <property type="nucleotide sequence ID" value="NZ_SBII01000002.1"/>
</dbReference>
<dbReference type="EMBL" id="SBII01000002">
    <property type="protein sequence ID" value="RWX02493.1"/>
    <property type="molecule type" value="Genomic_DNA"/>
</dbReference>
<evidence type="ECO:0000256" key="1">
    <source>
        <dbReference type="SAM" id="SignalP"/>
    </source>
</evidence>
<evidence type="ECO:0000313" key="4">
    <source>
        <dbReference type="Proteomes" id="UP000287527"/>
    </source>
</evidence>
<comment type="caution">
    <text evidence="3">The sequence shown here is derived from an EMBL/GenBank/DDBJ whole genome shotgun (WGS) entry which is preliminary data.</text>
</comment>
<accession>A0A444HE41</accession>
<keyword evidence="4" id="KW-1185">Reference proteome</keyword>
<organism evidence="3 4">
    <name type="scientific">Flavobacterium cerinum</name>
    <dbReference type="NCBI Taxonomy" id="2502784"/>
    <lineage>
        <taxon>Bacteria</taxon>
        <taxon>Pseudomonadati</taxon>
        <taxon>Bacteroidota</taxon>
        <taxon>Flavobacteriia</taxon>
        <taxon>Flavobacteriales</taxon>
        <taxon>Flavobacteriaceae</taxon>
        <taxon>Flavobacterium</taxon>
    </lineage>
</organism>
<protein>
    <recommendedName>
        <fullName evidence="2">DUF6268 domain-containing protein</fullName>
    </recommendedName>
</protein>
<feature type="chain" id="PRO_5019431965" description="DUF6268 domain-containing protein" evidence="1">
    <location>
        <begin position="20"/>
        <end position="299"/>
    </location>
</feature>
<sequence>MKKQFFYLALFFVPIAGFAQSGIGGEIKVDYVPFSNYVRPIDSMKTDSKSNFKRIQGALEIPLSIKMTADNKPKIWAVYLQGSYATMENKNYEEKLFPTRLLNAQVGVKHIRPLRGKWSIMAMASVGVYTDLEQITFDDVLLQGGVIFIKNFNPNLALGIGPVLTNAFGVPMIMPGIYFNWETQDAFHFKIAFPQGAEIGYRFKPNFDLKAVVELDGMTAEINQNGKSMLLGYQQILAGIRPQFKIGEHWTVELTAGTTLLRSFQTNDRKISSIFKEKDIADPRFTTTFYGATALKWKF</sequence>
<name>A0A444HE41_9FLAO</name>
<dbReference type="Pfam" id="PF19783">
    <property type="entry name" value="DUF6268"/>
    <property type="match status" value="1"/>
</dbReference>
<evidence type="ECO:0000313" key="3">
    <source>
        <dbReference type="EMBL" id="RWX02493.1"/>
    </source>
</evidence>
<dbReference type="InterPro" id="IPR046235">
    <property type="entry name" value="DUF6268"/>
</dbReference>
<feature type="domain" description="DUF6268" evidence="2">
    <location>
        <begin position="18"/>
        <end position="298"/>
    </location>
</feature>
<dbReference type="AlphaFoldDB" id="A0A444HE41"/>